<gene>
    <name evidence="1" type="ORF">MRATA1EN22A_LOCUS17797</name>
</gene>
<proteinExistence type="predicted"/>
<protein>
    <submittedName>
        <fullName evidence="1">Uncharacterized protein</fullName>
    </submittedName>
</protein>
<accession>A0AC59ZFL3</accession>
<reference evidence="1" key="1">
    <citation type="submission" date="2023-05" db="EMBL/GenBank/DDBJ databases">
        <authorList>
            <consortium name="ELIXIR-Norway"/>
        </authorList>
    </citation>
    <scope>NUCLEOTIDE SEQUENCE</scope>
</reference>
<name>A0AC59ZFL3_RANTA</name>
<evidence type="ECO:0000313" key="2">
    <source>
        <dbReference type="Proteomes" id="UP001162501"/>
    </source>
</evidence>
<organism evidence="1 2">
    <name type="scientific">Rangifer tarandus platyrhynchus</name>
    <name type="common">Svalbard reindeer</name>
    <dbReference type="NCBI Taxonomy" id="3082113"/>
    <lineage>
        <taxon>Eukaryota</taxon>
        <taxon>Metazoa</taxon>
        <taxon>Chordata</taxon>
        <taxon>Craniata</taxon>
        <taxon>Vertebrata</taxon>
        <taxon>Euteleostomi</taxon>
        <taxon>Mammalia</taxon>
        <taxon>Eutheria</taxon>
        <taxon>Laurasiatheria</taxon>
        <taxon>Artiodactyla</taxon>
        <taxon>Ruminantia</taxon>
        <taxon>Pecora</taxon>
        <taxon>Cervidae</taxon>
        <taxon>Odocoileinae</taxon>
        <taxon>Rangifer</taxon>
    </lineage>
</organism>
<evidence type="ECO:0000313" key="1">
    <source>
        <dbReference type="EMBL" id="CAN0403909.1"/>
    </source>
</evidence>
<dbReference type="EMBL" id="OX596112">
    <property type="protein sequence ID" value="CAN0403909.1"/>
    <property type="molecule type" value="Genomic_DNA"/>
</dbReference>
<sequence>MMTGPGRAWGRYWGCCPRLALSPWGRVSTEDGRVDKRTGLGVPSYKAQRAPGTLGCEWLQTDWVLWERLPFGSASPTGPTGSGRAVRGHSSVVNTPALRRLLRQPTLAGAACNRTSTLSFLLPAEGSRMPARTLGPGASSALGRHPPPSRDPIPKALQDLVAPLPSDRCSSSRGDSKNA</sequence>
<dbReference type="Proteomes" id="UP001162501">
    <property type="component" value="Chromosome 28"/>
</dbReference>
<reference evidence="1" key="2">
    <citation type="submission" date="2025-03" db="EMBL/GenBank/DDBJ databases">
        <authorList>
            <consortium name="ELIXIR-Norway"/>
            <consortium name="Elixir Norway"/>
        </authorList>
    </citation>
    <scope>NUCLEOTIDE SEQUENCE</scope>
</reference>